<keyword evidence="2 7" id="KW-0698">rRNA processing</keyword>
<dbReference type="GO" id="GO:0003723">
    <property type="term" value="F:RNA binding"/>
    <property type="evidence" value="ECO:0007669"/>
    <property type="project" value="UniProtKB-UniRule"/>
</dbReference>
<dbReference type="SUPFAM" id="SSF53335">
    <property type="entry name" value="S-adenosyl-L-methionine-dependent methyltransferases"/>
    <property type="match status" value="1"/>
</dbReference>
<keyword evidence="1 7" id="KW-0963">Cytoplasm</keyword>
<dbReference type="PANTHER" id="PTHR11727">
    <property type="entry name" value="DIMETHYLADENOSINE TRANSFERASE"/>
    <property type="match status" value="1"/>
</dbReference>
<proteinExistence type="inferred from homology"/>
<gene>
    <name evidence="7" type="primary">rsmA</name>
    <name evidence="7" type="synonym">ksgA</name>
    <name evidence="10" type="ORF">SAMN05421880_10764</name>
</gene>
<feature type="binding site" evidence="7 8">
    <location>
        <position position="106"/>
    </location>
    <ligand>
        <name>S-adenosyl-L-methionine</name>
        <dbReference type="ChEBI" id="CHEBI:59789"/>
    </ligand>
</feature>
<reference evidence="10 11" key="1">
    <citation type="submission" date="2016-10" db="EMBL/GenBank/DDBJ databases">
        <authorList>
            <person name="de Groot N.N."/>
        </authorList>
    </citation>
    <scope>NUCLEOTIDE SEQUENCE [LARGE SCALE GENOMIC DNA]</scope>
    <source>
        <strain evidence="10 11">Nm146</strain>
    </source>
</reference>
<keyword evidence="3 7" id="KW-0489">Methyltransferase</keyword>
<keyword evidence="6 7" id="KW-0694">RNA-binding</keyword>
<keyword evidence="5 7" id="KW-0949">S-adenosyl-L-methionine</keyword>
<dbReference type="InterPro" id="IPR001737">
    <property type="entry name" value="KsgA/Erm"/>
</dbReference>
<dbReference type="PROSITE" id="PS51689">
    <property type="entry name" value="SAM_RNA_A_N6_MT"/>
    <property type="match status" value="1"/>
</dbReference>
<evidence type="ECO:0000256" key="7">
    <source>
        <dbReference type="HAMAP-Rule" id="MF_00607"/>
    </source>
</evidence>
<evidence type="ECO:0000256" key="6">
    <source>
        <dbReference type="ARBA" id="ARBA00022884"/>
    </source>
</evidence>
<feature type="binding site" evidence="7 8">
    <location>
        <position position="124"/>
    </location>
    <ligand>
        <name>S-adenosyl-L-methionine</name>
        <dbReference type="ChEBI" id="CHEBI:59789"/>
    </ligand>
</feature>
<evidence type="ECO:0000256" key="3">
    <source>
        <dbReference type="ARBA" id="ARBA00022603"/>
    </source>
</evidence>
<comment type="similarity">
    <text evidence="7">Belongs to the class I-like SAM-binding methyltransferase superfamily. rRNA adenine N(6)-methyltransferase family. RsmA subfamily.</text>
</comment>
<sequence>MITSLHFAAAITAGLSICIDEIVKPIPRKRFGQNFLIDQQIIAAIIQAIRPTSGDLLVEIGPGLAALTRPLQQVLGHLHVVEVDRDIVAHLHREFTEEQLTIHSADALKFDFSQWGNRVRIVGNLPYNISTPLLFHLGQFCMHILDMHFMLQKEVVERMVAMPSTPEYGRLSVMLQNRFEMEQILLVPADCFRPIPKVQSAIVRMLPLEHSVVPIEQTPLFSKVVTAAFSQRRKTLRNTLRGFLNGDDFRALALDAGLRAENLSVAQFAAITNYLKENNG</sequence>
<keyword evidence="4 7" id="KW-0808">Transferase</keyword>
<comment type="subcellular location">
    <subcellularLocation>
        <location evidence="7">Cytoplasm</location>
    </subcellularLocation>
</comment>
<dbReference type="SMART" id="SM00650">
    <property type="entry name" value="rADc"/>
    <property type="match status" value="1"/>
</dbReference>
<feature type="binding site" evidence="7 8">
    <location>
        <position position="36"/>
    </location>
    <ligand>
        <name>S-adenosyl-L-methionine</name>
        <dbReference type="ChEBI" id="CHEBI:59789"/>
    </ligand>
</feature>
<dbReference type="InterPro" id="IPR029063">
    <property type="entry name" value="SAM-dependent_MTases_sf"/>
</dbReference>
<keyword evidence="11" id="KW-1185">Reference proteome</keyword>
<dbReference type="AlphaFoldDB" id="A0A1I4NDG5"/>
<dbReference type="InterPro" id="IPR011530">
    <property type="entry name" value="rRNA_adenine_dimethylase"/>
</dbReference>
<evidence type="ECO:0000259" key="9">
    <source>
        <dbReference type="SMART" id="SM00650"/>
    </source>
</evidence>
<dbReference type="Gene3D" id="1.10.8.100">
    <property type="entry name" value="Ribosomal RNA adenine dimethylase-like, domain 2"/>
    <property type="match status" value="1"/>
</dbReference>
<evidence type="ECO:0000313" key="11">
    <source>
        <dbReference type="Proteomes" id="UP000199561"/>
    </source>
</evidence>
<dbReference type="Gene3D" id="3.40.50.150">
    <property type="entry name" value="Vaccinia Virus protein VP39"/>
    <property type="match status" value="1"/>
</dbReference>
<dbReference type="InterPro" id="IPR020598">
    <property type="entry name" value="rRNA_Ade_methylase_Trfase_N"/>
</dbReference>
<dbReference type="EC" id="2.1.1.182" evidence="7"/>
<dbReference type="Proteomes" id="UP000199561">
    <property type="component" value="Unassembled WGS sequence"/>
</dbReference>
<accession>A0A1I4NDG5</accession>
<name>A0A1I4NDG5_9PROT</name>
<dbReference type="STRING" id="52442.SAMN05421880_10764"/>
<feature type="binding site" evidence="7 8">
    <location>
        <position position="82"/>
    </location>
    <ligand>
        <name>S-adenosyl-L-methionine</name>
        <dbReference type="ChEBI" id="CHEBI:59789"/>
    </ligand>
</feature>
<protein>
    <recommendedName>
        <fullName evidence="7">Ribosomal RNA small subunit methyltransferase A</fullName>
        <ecNumber evidence="7">2.1.1.182</ecNumber>
    </recommendedName>
    <alternativeName>
        <fullName evidence="7">16S rRNA (adenine(1518)-N(6)/adenine(1519)-N(6))-dimethyltransferase</fullName>
    </alternativeName>
    <alternativeName>
        <fullName evidence="7">16S rRNA dimethyladenosine transferase</fullName>
    </alternativeName>
    <alternativeName>
        <fullName evidence="7">16S rRNA dimethylase</fullName>
    </alternativeName>
    <alternativeName>
        <fullName evidence="7">S-adenosylmethionine-6-N', N'-adenosyl(rRNA) dimethyltransferase</fullName>
    </alternativeName>
</protein>
<evidence type="ECO:0000256" key="8">
    <source>
        <dbReference type="PROSITE-ProRule" id="PRU01026"/>
    </source>
</evidence>
<dbReference type="PANTHER" id="PTHR11727:SF7">
    <property type="entry name" value="DIMETHYLADENOSINE TRANSFERASE-RELATED"/>
    <property type="match status" value="1"/>
</dbReference>
<dbReference type="HAMAP" id="MF_00607">
    <property type="entry name" value="16SrRNA_methyltr_A"/>
    <property type="match status" value="1"/>
</dbReference>
<evidence type="ECO:0000256" key="2">
    <source>
        <dbReference type="ARBA" id="ARBA00022552"/>
    </source>
</evidence>
<dbReference type="PROSITE" id="PS01131">
    <property type="entry name" value="RRNA_A_DIMETH"/>
    <property type="match status" value="1"/>
</dbReference>
<evidence type="ECO:0000256" key="5">
    <source>
        <dbReference type="ARBA" id="ARBA00022691"/>
    </source>
</evidence>
<feature type="binding site" evidence="7 8">
    <location>
        <position position="61"/>
    </location>
    <ligand>
        <name>S-adenosyl-L-methionine</name>
        <dbReference type="ChEBI" id="CHEBI:59789"/>
    </ligand>
</feature>
<dbReference type="FunFam" id="1.10.8.100:FF:000001">
    <property type="entry name" value="Ribosomal RNA small subunit methyltransferase A"/>
    <property type="match status" value="1"/>
</dbReference>
<organism evidence="10 11">
    <name type="scientific">Nitrosomonas nitrosa</name>
    <dbReference type="NCBI Taxonomy" id="52442"/>
    <lineage>
        <taxon>Bacteria</taxon>
        <taxon>Pseudomonadati</taxon>
        <taxon>Pseudomonadota</taxon>
        <taxon>Betaproteobacteria</taxon>
        <taxon>Nitrosomonadales</taxon>
        <taxon>Nitrosomonadaceae</taxon>
        <taxon>Nitrosomonas</taxon>
    </lineage>
</organism>
<dbReference type="InterPro" id="IPR023165">
    <property type="entry name" value="rRNA_Ade_diMease-like_C"/>
</dbReference>
<dbReference type="EMBL" id="FOUF01000007">
    <property type="protein sequence ID" value="SFM13330.1"/>
    <property type="molecule type" value="Genomic_DNA"/>
</dbReference>
<dbReference type="GO" id="GO:0052908">
    <property type="term" value="F:16S rRNA (adenine(1518)-N(6)/adenine(1519)-N(6))-dimethyltransferase activity"/>
    <property type="evidence" value="ECO:0007669"/>
    <property type="project" value="UniProtKB-EC"/>
</dbReference>
<comment type="function">
    <text evidence="7">Specifically dimethylates two adjacent adenosines (A1518 and A1519) in the loop of a conserved hairpin near the 3'-end of 16S rRNA in the 30S particle. May play a critical role in biogenesis of 30S subunits.</text>
</comment>
<evidence type="ECO:0000256" key="4">
    <source>
        <dbReference type="ARBA" id="ARBA00022679"/>
    </source>
</evidence>
<evidence type="ECO:0000256" key="1">
    <source>
        <dbReference type="ARBA" id="ARBA00022490"/>
    </source>
</evidence>
<evidence type="ECO:0000313" key="10">
    <source>
        <dbReference type="EMBL" id="SFM13330.1"/>
    </source>
</evidence>
<feature type="domain" description="Ribosomal RNA adenine methylase transferase N-terminal" evidence="9">
    <location>
        <begin position="41"/>
        <end position="209"/>
    </location>
</feature>
<dbReference type="NCBIfam" id="TIGR00755">
    <property type="entry name" value="ksgA"/>
    <property type="match status" value="1"/>
</dbReference>
<comment type="catalytic activity">
    <reaction evidence="7">
        <text>adenosine(1518)/adenosine(1519) in 16S rRNA + 4 S-adenosyl-L-methionine = N(6)-dimethyladenosine(1518)/N(6)-dimethyladenosine(1519) in 16S rRNA + 4 S-adenosyl-L-homocysteine + 4 H(+)</text>
        <dbReference type="Rhea" id="RHEA:19609"/>
        <dbReference type="Rhea" id="RHEA-COMP:10232"/>
        <dbReference type="Rhea" id="RHEA-COMP:10233"/>
        <dbReference type="ChEBI" id="CHEBI:15378"/>
        <dbReference type="ChEBI" id="CHEBI:57856"/>
        <dbReference type="ChEBI" id="CHEBI:59789"/>
        <dbReference type="ChEBI" id="CHEBI:74411"/>
        <dbReference type="ChEBI" id="CHEBI:74493"/>
        <dbReference type="EC" id="2.1.1.182"/>
    </reaction>
</comment>
<feature type="binding site" evidence="7 8">
    <location>
        <position position="34"/>
    </location>
    <ligand>
        <name>S-adenosyl-L-methionine</name>
        <dbReference type="ChEBI" id="CHEBI:59789"/>
    </ligand>
</feature>
<dbReference type="InterPro" id="IPR020596">
    <property type="entry name" value="rRNA_Ade_Mease_Trfase_CS"/>
</dbReference>
<dbReference type="Pfam" id="PF00398">
    <property type="entry name" value="RrnaAD"/>
    <property type="match status" value="1"/>
</dbReference>
<dbReference type="GO" id="GO:0005829">
    <property type="term" value="C:cytosol"/>
    <property type="evidence" value="ECO:0007669"/>
    <property type="project" value="TreeGrafter"/>
</dbReference>